<dbReference type="InterPro" id="IPR013858">
    <property type="entry name" value="Peptidase_M10B_C"/>
</dbReference>
<comment type="caution">
    <text evidence="7">The sequence shown here is derived from an EMBL/GenBank/DDBJ whole genome shotgun (WGS) entry which is preliminary data.</text>
</comment>
<protein>
    <submittedName>
        <fullName evidence="7">M10 family metallopeptidase C-terminal domain-containing protein</fullName>
    </submittedName>
</protein>
<keyword evidence="5" id="KW-0677">Repeat</keyword>
<gene>
    <name evidence="7" type="ORF">ACFQXB_11285</name>
</gene>
<keyword evidence="8" id="KW-1185">Reference proteome</keyword>
<dbReference type="InterPro" id="IPR001343">
    <property type="entry name" value="Hemolysn_Ca-bd"/>
</dbReference>
<dbReference type="PRINTS" id="PR00313">
    <property type="entry name" value="CABNDNGRPT"/>
</dbReference>
<dbReference type="Pfam" id="PF08548">
    <property type="entry name" value="Peptidase_M10_C"/>
    <property type="match status" value="1"/>
</dbReference>
<dbReference type="PANTHER" id="PTHR38340">
    <property type="entry name" value="S-LAYER PROTEIN"/>
    <property type="match status" value="1"/>
</dbReference>
<evidence type="ECO:0000256" key="3">
    <source>
        <dbReference type="ARBA" id="ARBA00009490"/>
    </source>
</evidence>
<comment type="cofactor">
    <cofactor evidence="1">
        <name>Ca(2+)</name>
        <dbReference type="ChEBI" id="CHEBI:29108"/>
    </cofactor>
</comment>
<dbReference type="RefSeq" id="WP_377403440.1">
    <property type="nucleotide sequence ID" value="NZ_JBHTFQ010000005.1"/>
</dbReference>
<dbReference type="SUPFAM" id="SSF55486">
    <property type="entry name" value="Metalloproteases ('zincins'), catalytic domain"/>
    <property type="match status" value="1"/>
</dbReference>
<dbReference type="SUPFAM" id="SSF51120">
    <property type="entry name" value="beta-Roll"/>
    <property type="match status" value="3"/>
</dbReference>
<dbReference type="Pfam" id="PF00353">
    <property type="entry name" value="HemolysinCabind"/>
    <property type="match status" value="4"/>
</dbReference>
<sequence>MCTICAGLRPFDPDCPYVLLVPAPAPTATEGADAPASSATPYRLLPGETFRGTISATGDVDWIAITLEAGRSYRIDLYGQGGAALGDPLLRVHSAGGVQLAMNDDGGDGLNARLDFTPTTSGTYYLSAEGFGSHTGGYQLTVGTATAPFTTAEIARQLTHGYWESFGGTARSFNVAPGGTLNVDLSALTSAGRSLALSALEAWTAVTGIIFNTAPQAGQTRHITFDDDQSGAYASSIISGGRIISSHVNVSTQWLASYGTGLDSYSFQTYIHEIGHALGLGHAGNYNGSARYGIDNHYPNDSWQMSLMSYFSQTDNTFVNASFAYALTPMMADIHAIQSLYGTPTGQRAGNTVYGENATAGALFNALGQLMAAGRAISYTIFDQGGQDTLDLRSDRSNQVIDLRPGSASDVYGLRGALLIAPGTVIERVFAGQGADLVTGNGADNMLDGGAGNDTLLGGAGNDSLFGGAGNDLLGGGEGDDHLQGGAGDDLLYGAAGNDLLEGGAGQDGLFGGIGNDTLLGGDGADTLYGEDGDDLLGGGGGRDLLFGGRGNDALYGAGGADTLYGGDGNDALYGGTEDDLLLGEGGHDLLFGGAGNDTLGGGAGNDTLHGDDGADMLYGADGNDLLFGGAGDDVLFGGAGDDRLDGGAGNDRLIAGPGTDVLTGGAGADVFVFASAEEIGRGATRDRITDFERGIDRIDLSALGMTWFGMGQLTGAARELRFVTDGQTGFLVGDMNGNGSADFVIALDGLNSLGAGDLIL</sequence>
<evidence type="ECO:0000256" key="2">
    <source>
        <dbReference type="ARBA" id="ARBA00004613"/>
    </source>
</evidence>
<dbReference type="InterPro" id="IPR034033">
    <property type="entry name" value="Serralysin-like"/>
</dbReference>
<evidence type="ECO:0000256" key="5">
    <source>
        <dbReference type="ARBA" id="ARBA00022737"/>
    </source>
</evidence>
<dbReference type="PROSITE" id="PS00330">
    <property type="entry name" value="HEMOLYSIN_CALCIUM"/>
    <property type="match status" value="9"/>
</dbReference>
<dbReference type="InterPro" id="IPR006026">
    <property type="entry name" value="Peptidase_Metallo"/>
</dbReference>
<accession>A0ABW2UJ81</accession>
<evidence type="ECO:0000256" key="1">
    <source>
        <dbReference type="ARBA" id="ARBA00001913"/>
    </source>
</evidence>
<dbReference type="SMART" id="SM00235">
    <property type="entry name" value="ZnMc"/>
    <property type="match status" value="1"/>
</dbReference>
<dbReference type="EMBL" id="JBHTFQ010000005">
    <property type="protein sequence ID" value="MFC7704777.1"/>
    <property type="molecule type" value="Genomic_DNA"/>
</dbReference>
<dbReference type="Proteomes" id="UP001596516">
    <property type="component" value="Unassembled WGS sequence"/>
</dbReference>
<dbReference type="InterPro" id="IPR018511">
    <property type="entry name" value="Hemolysin-typ_Ca-bd_CS"/>
</dbReference>
<reference evidence="8" key="1">
    <citation type="journal article" date="2019" name="Int. J. Syst. Evol. Microbiol.">
        <title>The Global Catalogue of Microorganisms (GCM) 10K type strain sequencing project: providing services to taxonomists for standard genome sequencing and annotation.</title>
        <authorList>
            <consortium name="The Broad Institute Genomics Platform"/>
            <consortium name="The Broad Institute Genome Sequencing Center for Infectious Disease"/>
            <person name="Wu L."/>
            <person name="Ma J."/>
        </authorList>
    </citation>
    <scope>NUCLEOTIDE SEQUENCE [LARGE SCALE GENOMIC DNA]</scope>
    <source>
        <strain evidence="8">CGMCC 1.12750</strain>
    </source>
</reference>
<keyword evidence="4" id="KW-0964">Secreted</keyword>
<comment type="similarity">
    <text evidence="3">Belongs to the peptidase M10B family.</text>
</comment>
<dbReference type="InterPro" id="IPR024079">
    <property type="entry name" value="MetalloPept_cat_dom_sf"/>
</dbReference>
<dbReference type="Gene3D" id="3.40.390.10">
    <property type="entry name" value="Collagenase (Catalytic Domain)"/>
    <property type="match status" value="1"/>
</dbReference>
<organism evidence="7 8">
    <name type="scientific">Plastorhodobacter daqingensis</name>
    <dbReference type="NCBI Taxonomy" id="1387281"/>
    <lineage>
        <taxon>Bacteria</taxon>
        <taxon>Pseudomonadati</taxon>
        <taxon>Pseudomonadota</taxon>
        <taxon>Alphaproteobacteria</taxon>
        <taxon>Rhodobacterales</taxon>
        <taxon>Paracoccaceae</taxon>
        <taxon>Plastorhodobacter</taxon>
    </lineage>
</organism>
<feature type="domain" description="Peptidase metallopeptidase" evidence="6">
    <location>
        <begin position="172"/>
        <end position="325"/>
    </location>
</feature>
<dbReference type="CDD" id="cd04277">
    <property type="entry name" value="ZnMc_serralysin_like"/>
    <property type="match status" value="1"/>
</dbReference>
<dbReference type="SUPFAM" id="SSF89260">
    <property type="entry name" value="Collagen-binding domain"/>
    <property type="match status" value="1"/>
</dbReference>
<evidence type="ECO:0000313" key="7">
    <source>
        <dbReference type="EMBL" id="MFC7704777.1"/>
    </source>
</evidence>
<evidence type="ECO:0000259" key="6">
    <source>
        <dbReference type="SMART" id="SM00235"/>
    </source>
</evidence>
<dbReference type="Gene3D" id="2.150.10.10">
    <property type="entry name" value="Serralysin-like metalloprotease, C-terminal"/>
    <property type="match status" value="4"/>
</dbReference>
<evidence type="ECO:0000313" key="8">
    <source>
        <dbReference type="Proteomes" id="UP001596516"/>
    </source>
</evidence>
<dbReference type="PANTHER" id="PTHR38340:SF1">
    <property type="entry name" value="S-LAYER PROTEIN"/>
    <property type="match status" value="1"/>
</dbReference>
<proteinExistence type="inferred from homology"/>
<dbReference type="Gene3D" id="2.60.120.380">
    <property type="match status" value="1"/>
</dbReference>
<name>A0ABW2UJ81_9RHOB</name>
<evidence type="ECO:0000256" key="4">
    <source>
        <dbReference type="ARBA" id="ARBA00022525"/>
    </source>
</evidence>
<dbReference type="InterPro" id="IPR050557">
    <property type="entry name" value="RTX_toxin/Mannuronan_C5-epim"/>
</dbReference>
<comment type="subcellular location">
    <subcellularLocation>
        <location evidence="2">Secreted</location>
    </subcellularLocation>
</comment>
<dbReference type="InterPro" id="IPR011049">
    <property type="entry name" value="Serralysin-like_metalloprot_C"/>
</dbReference>